<name>A0A1B2HYQ5_9PSEU</name>
<dbReference type="Proteomes" id="UP000093053">
    <property type="component" value="Chromosome"/>
</dbReference>
<dbReference type="InterPro" id="IPR029057">
    <property type="entry name" value="PRTase-like"/>
</dbReference>
<dbReference type="AlphaFoldDB" id="A0A1B2HYQ5"/>
<organism evidence="3 4">
    <name type="scientific">Lentzea guizhouensis</name>
    <dbReference type="NCBI Taxonomy" id="1586287"/>
    <lineage>
        <taxon>Bacteria</taxon>
        <taxon>Bacillati</taxon>
        <taxon>Actinomycetota</taxon>
        <taxon>Actinomycetes</taxon>
        <taxon>Pseudonocardiales</taxon>
        <taxon>Pseudonocardiaceae</taxon>
        <taxon>Lentzea</taxon>
    </lineage>
</organism>
<evidence type="ECO:0000313" key="4">
    <source>
        <dbReference type="Proteomes" id="UP000093053"/>
    </source>
</evidence>
<dbReference type="InterPro" id="IPR051910">
    <property type="entry name" value="ComF/GntX_DNA_util-trans"/>
</dbReference>
<keyword evidence="2" id="KW-0812">Transmembrane</keyword>
<evidence type="ECO:0008006" key="5">
    <source>
        <dbReference type="Google" id="ProtNLM"/>
    </source>
</evidence>
<dbReference type="OrthoDB" id="5244859at2"/>
<dbReference type="KEGG" id="led:BBK82_19345"/>
<dbReference type="Gene3D" id="3.40.50.2020">
    <property type="match status" value="1"/>
</dbReference>
<gene>
    <name evidence="3" type="ORF">BBK82_19345</name>
</gene>
<dbReference type="SUPFAM" id="SSF53271">
    <property type="entry name" value="PRTase-like"/>
    <property type="match status" value="1"/>
</dbReference>
<accession>A0A1B2HYQ5</accession>
<keyword evidence="2" id="KW-1133">Transmembrane helix</keyword>
<reference evidence="3 4" key="1">
    <citation type="submission" date="2016-07" db="EMBL/GenBank/DDBJ databases">
        <title>Complete genome sequence of the Lentzea guizhouensis DHS C013.</title>
        <authorList>
            <person name="Cao C."/>
        </authorList>
    </citation>
    <scope>NUCLEOTIDE SEQUENCE [LARGE SCALE GENOMIC DNA]</scope>
    <source>
        <strain evidence="3 4">DHS C013</strain>
    </source>
</reference>
<dbReference type="PANTHER" id="PTHR47505">
    <property type="entry name" value="DNA UTILIZATION PROTEIN YHGH"/>
    <property type="match status" value="1"/>
</dbReference>
<dbReference type="STRING" id="1586287.BBK82_19345"/>
<feature type="transmembrane region" description="Helical" evidence="2">
    <location>
        <begin position="69"/>
        <end position="92"/>
    </location>
</feature>
<dbReference type="PANTHER" id="PTHR47505:SF1">
    <property type="entry name" value="DNA UTILIZATION PROTEIN YHGH"/>
    <property type="match status" value="1"/>
</dbReference>
<protein>
    <recommendedName>
        <fullName evidence="5">Phosphoribosyltransferase domain-containing protein</fullName>
    </recommendedName>
</protein>
<proteinExistence type="inferred from homology"/>
<evidence type="ECO:0000256" key="2">
    <source>
        <dbReference type="SAM" id="Phobius"/>
    </source>
</evidence>
<evidence type="ECO:0000313" key="3">
    <source>
        <dbReference type="EMBL" id="ANZ42868.1"/>
    </source>
</evidence>
<keyword evidence="2" id="KW-0472">Membrane</keyword>
<dbReference type="CDD" id="cd06223">
    <property type="entry name" value="PRTases_typeI"/>
    <property type="match status" value="1"/>
</dbReference>
<dbReference type="EMBL" id="CP016793">
    <property type="protein sequence ID" value="ANZ42868.1"/>
    <property type="molecule type" value="Genomic_DNA"/>
</dbReference>
<sequence>MTLDLLVPSRCSGCGRSGPACCSTCLGAFGPPSRLSVPGVGPPVWTLAAYDGVVRELVLGFKERGARALVAWFGALVAAALVSIGPAPWVLVPAPSRAEAARERGGDHMVRIARAVEIAEVSAVLSFAAGVSDSVGLGPGARRRNVDGRVLVCGRPPPGTVVLLDDVVTTGATAAACVRALRSAGARVRGVLALASARPWG</sequence>
<keyword evidence="4" id="KW-1185">Reference proteome</keyword>
<comment type="similarity">
    <text evidence="1">Belongs to the ComF/GntX family.</text>
</comment>
<evidence type="ECO:0000256" key="1">
    <source>
        <dbReference type="ARBA" id="ARBA00008007"/>
    </source>
</evidence>
<dbReference type="InterPro" id="IPR000836">
    <property type="entry name" value="PRTase_dom"/>
</dbReference>